<dbReference type="PANTHER" id="PTHR22872">
    <property type="entry name" value="BTK-BINDING PROTEIN-RELATED"/>
    <property type="match status" value="1"/>
</dbReference>
<evidence type="ECO:0000259" key="3">
    <source>
        <dbReference type="PROSITE" id="PS50097"/>
    </source>
</evidence>
<feature type="compositionally biased region" description="Polar residues" evidence="2">
    <location>
        <begin position="709"/>
        <end position="736"/>
    </location>
</feature>
<dbReference type="InterPro" id="IPR051625">
    <property type="entry name" value="Signaling_Regulatory_Domain"/>
</dbReference>
<feature type="domain" description="BTB" evidence="3">
    <location>
        <begin position="376"/>
        <end position="449"/>
    </location>
</feature>
<dbReference type="OrthoDB" id="1893551at2759"/>
<dbReference type="EMBL" id="KB932929">
    <property type="protein sequence ID" value="EOO02210.1"/>
    <property type="molecule type" value="Genomic_DNA"/>
</dbReference>
<evidence type="ECO:0000256" key="2">
    <source>
        <dbReference type="SAM" id="MobiDB-lite"/>
    </source>
</evidence>
<feature type="region of interest" description="Disordered" evidence="2">
    <location>
        <begin position="663"/>
        <end position="682"/>
    </location>
</feature>
<dbReference type="PANTHER" id="PTHR22872:SF2">
    <property type="entry name" value="INHIBITOR OF BRUTON TYROSINE KINASE"/>
    <property type="match status" value="1"/>
</dbReference>
<dbReference type="InterPro" id="IPR000210">
    <property type="entry name" value="BTB/POZ_dom"/>
</dbReference>
<dbReference type="Proteomes" id="UP000014074">
    <property type="component" value="Unassembled WGS sequence"/>
</dbReference>
<sequence length="1054" mass="115886">MSNRSDARRNQISYIASGGETIAAVTGRGDLFTMNLTQKTDTTSSTSTTNPSKIKGAVTQPQCIWNAHKDGVRSVDVGEHGSVIISTASGAVWRRVKRAKVKDSHVSGAAGSKRKDFKFQRVPSITKIVTVRSSVFGAFAAVRKDSDVMREQIDISEQTLWDDIAPLNCLRDFEASEPSTKDKDTLKFWNVDMLKERLGSVAYEVLKSPDLESDLQRHLTTWKYQNEDLDTAVCTSSVPDVAIPVHSWLLSARCPVLRNALAEFRRKGSFDVADTLCITAVHGKTLITFTGLDLIAVLNLVLYVYEDKVIPAWNYTRQAPPLAHRYRQIRTDLMKVATKLDMNKLEAAVRMQTTPKRSMDEDFRVATKDRRFFDDGDAILELDEAEVTVHSTFLCQRCPFFEGLFNGRSRGLWLAGRREAQGVTEKVRIDLKHIEPETFKYVLRYLYADMGGELFEPVVSDSLDDFSDLVMDVMGVANELMLDRLSQICQQAIGRFINTRNISHYLNAISPCAVSEFKDAGLEYICLQMESMLENHLLDDLDEDLMLELDEVVRDNQLALHPFAKSGREELLLHERYPELAQDIDEERQRRVKEMAYKATQRDDERKLSTSLKTRFGSLDDTAVFSSSPDRVRRKSKVASLETFSPALRPKASQGDLIFDMDEEDASEVDSPSIRPQNLNGRTISEDMTALPGSWSDANARSIKHASHPQLSSSSVGQAGNPTLAMSRSPTASPGTHTPKPGNPWGPAILPTSKLDLRGVLADSTPPRSALSAGLAAQNVKEVASKSTPAKLSQKERKKQQQLQASQEAQASAAAAAKIAWEKPSGDSRPAPWKKVSRDSSSTPEKAPTAHGLPTPPNPKPLLAAESSKAPHRRTASPDTRFSGQSRTPSAPTVPSSASPRPPAQPAPASSPLVPHSKSYIKPAPKTEPTLGLSMADIIGQQKREQEKVKEAVAKRSLQEIQEEQAFQEWWDQESRRAQEEEARRVARETQKEEKGAMRGRRGRSGKTRGGGQSAGGRGGGNSAAGSPAVTTPAEGEGRPRGKRRGGGGGGKAS</sequence>
<feature type="compositionally biased region" description="Low complexity" evidence="2">
    <location>
        <begin position="801"/>
        <end position="817"/>
    </location>
</feature>
<evidence type="ECO:0000313" key="4">
    <source>
        <dbReference type="EMBL" id="EOO02210.1"/>
    </source>
</evidence>
<feature type="region of interest" description="Disordered" evidence="2">
    <location>
        <begin position="967"/>
        <end position="1054"/>
    </location>
</feature>
<dbReference type="InterPro" id="IPR011333">
    <property type="entry name" value="SKP1/BTB/POZ_sf"/>
</dbReference>
<feature type="compositionally biased region" description="Basic residues" evidence="2">
    <location>
        <begin position="998"/>
        <end position="1007"/>
    </location>
</feature>
<dbReference type="KEGG" id="tmn:UCRPA7_2297"/>
<dbReference type="PROSITE" id="PS50097">
    <property type="entry name" value="BTB"/>
    <property type="match status" value="1"/>
</dbReference>
<dbReference type="SUPFAM" id="SSF54695">
    <property type="entry name" value="POZ domain"/>
    <property type="match status" value="1"/>
</dbReference>
<feature type="region of interest" description="Disordered" evidence="2">
    <location>
        <begin position="703"/>
        <end position="751"/>
    </location>
</feature>
<dbReference type="AlphaFoldDB" id="R8BSD4"/>
<dbReference type="HOGENOM" id="CLU_290388_0_0_1"/>
<dbReference type="SMART" id="SM00225">
    <property type="entry name" value="BTB"/>
    <property type="match status" value="1"/>
</dbReference>
<reference evidence="5" key="1">
    <citation type="journal article" date="2013" name="Genome Announc.">
        <title>Draft genome sequence of the ascomycete Phaeoacremonium aleophilum strain UCR-PA7, a causal agent of the esca disease complex in grapevines.</title>
        <authorList>
            <person name="Blanco-Ulate B."/>
            <person name="Rolshausen P."/>
            <person name="Cantu D."/>
        </authorList>
    </citation>
    <scope>NUCLEOTIDE SEQUENCE [LARGE SCALE GENOMIC DNA]</scope>
    <source>
        <strain evidence="5">UCR-PA7</strain>
    </source>
</reference>
<feature type="compositionally biased region" description="Basic and acidic residues" evidence="2">
    <location>
        <begin position="973"/>
        <end position="997"/>
    </location>
</feature>
<dbReference type="RefSeq" id="XP_007913079.1">
    <property type="nucleotide sequence ID" value="XM_007914888.1"/>
</dbReference>
<keyword evidence="5" id="KW-1185">Reference proteome</keyword>
<name>R8BSD4_PHAM7</name>
<dbReference type="GeneID" id="19322530"/>
<feature type="compositionally biased region" description="Low complexity" evidence="2">
    <location>
        <begin position="1024"/>
        <end position="1035"/>
    </location>
</feature>
<gene>
    <name evidence="4" type="ORF">UCRPA7_2297</name>
</gene>
<organism evidence="4 5">
    <name type="scientific">Phaeoacremonium minimum (strain UCR-PA7)</name>
    <name type="common">Esca disease fungus</name>
    <name type="synonym">Togninia minima</name>
    <dbReference type="NCBI Taxonomy" id="1286976"/>
    <lineage>
        <taxon>Eukaryota</taxon>
        <taxon>Fungi</taxon>
        <taxon>Dikarya</taxon>
        <taxon>Ascomycota</taxon>
        <taxon>Pezizomycotina</taxon>
        <taxon>Sordariomycetes</taxon>
        <taxon>Sordariomycetidae</taxon>
        <taxon>Togniniales</taxon>
        <taxon>Togniniaceae</taxon>
        <taxon>Phaeoacremonium</taxon>
    </lineage>
</organism>
<keyword evidence="1" id="KW-0677">Repeat</keyword>
<protein>
    <submittedName>
        <fullName evidence="4">Putative btb poz domain-containing protein</fullName>
    </submittedName>
</protein>
<feature type="compositionally biased region" description="Low complexity" evidence="2">
    <location>
        <begin position="886"/>
        <end position="899"/>
    </location>
</feature>
<accession>R8BSD4</accession>
<feature type="region of interest" description="Disordered" evidence="2">
    <location>
        <begin position="782"/>
        <end position="947"/>
    </location>
</feature>
<evidence type="ECO:0000256" key="1">
    <source>
        <dbReference type="ARBA" id="ARBA00022737"/>
    </source>
</evidence>
<proteinExistence type="predicted"/>
<dbReference type="Pfam" id="PF00651">
    <property type="entry name" value="BTB"/>
    <property type="match status" value="1"/>
</dbReference>
<evidence type="ECO:0000313" key="5">
    <source>
        <dbReference type="Proteomes" id="UP000014074"/>
    </source>
</evidence>
<dbReference type="eggNOG" id="KOG0783">
    <property type="taxonomic scope" value="Eukaryota"/>
</dbReference>
<feature type="compositionally biased region" description="Gly residues" evidence="2">
    <location>
        <begin position="1008"/>
        <end position="1023"/>
    </location>
</feature>
<dbReference type="Gene3D" id="3.30.710.10">
    <property type="entry name" value="Potassium Channel Kv1.1, Chain A"/>
    <property type="match status" value="2"/>
</dbReference>